<comment type="caution">
    <text evidence="2">The sequence shown here is derived from an EMBL/GenBank/DDBJ whole genome shotgun (WGS) entry which is preliminary data.</text>
</comment>
<reference evidence="2 4" key="1">
    <citation type="submission" date="2015-07" db="EMBL/GenBank/DDBJ databases">
        <title>Genome of Polaribacter dokdonenesis DSW-5, isolated from seawater off Dokdo in Korea.</title>
        <authorList>
            <person name="Yoon K."/>
            <person name="Song J.Y."/>
            <person name="Kim J.F."/>
        </authorList>
    </citation>
    <scope>NUCLEOTIDE SEQUENCE [LARGE SCALE GENOMIC DNA]</scope>
    <source>
        <strain evidence="2 4">DSW-5</strain>
    </source>
</reference>
<dbReference type="InterPro" id="IPR029068">
    <property type="entry name" value="Glyas_Bleomycin-R_OHBP_Dase"/>
</dbReference>
<dbReference type="OrthoDB" id="192739at2"/>
<dbReference type="Proteomes" id="UP000037716">
    <property type="component" value="Unassembled WGS sequence"/>
</dbReference>
<evidence type="ECO:0000259" key="1">
    <source>
        <dbReference type="PROSITE" id="PS51819"/>
    </source>
</evidence>
<sequence>MRSFSFDHIAISVLDVNESISFYQDVFGFKEIENTASTSKTRWLLIDDKIQLHLIPRPKLKVVTNKAVHFAISTENLVSFSEHLESLNIQFSDWIGSVKKDYVRNDGVLQIYFQDPNGYWIEVNNAV</sequence>
<keyword evidence="5" id="KW-1185">Reference proteome</keyword>
<dbReference type="AlphaFoldDB" id="A0A0M9CF20"/>
<keyword evidence="2" id="KW-0560">Oxidoreductase</keyword>
<dbReference type="RefSeq" id="WP_053973526.1">
    <property type="nucleotide sequence ID" value="NZ_FNUE01000001.1"/>
</dbReference>
<dbReference type="EMBL" id="LGBR01000001">
    <property type="protein sequence ID" value="KOY51331.1"/>
    <property type="molecule type" value="Genomic_DNA"/>
</dbReference>
<dbReference type="STRING" id="1300348.I602_891"/>
<dbReference type="PATRIC" id="fig|1300348.6.peg.890"/>
<dbReference type="PROSITE" id="PS51819">
    <property type="entry name" value="VOC"/>
    <property type="match status" value="1"/>
</dbReference>
<name>A0A0M9CF20_9FLAO</name>
<dbReference type="Proteomes" id="UP000183071">
    <property type="component" value="Unassembled WGS sequence"/>
</dbReference>
<proteinExistence type="predicted"/>
<gene>
    <name evidence="2" type="ORF">I602_891</name>
    <name evidence="3" type="ORF">SAMN05444353_0887</name>
</gene>
<protein>
    <submittedName>
        <fullName evidence="3">Catechol 2,3-dioxygenase</fullName>
    </submittedName>
    <submittedName>
        <fullName evidence="2">Glyoxalase/bleomycin resistance protein/dioxygenase superfamily protein</fullName>
    </submittedName>
</protein>
<keyword evidence="2" id="KW-0223">Dioxygenase</keyword>
<accession>A0A0M9CF20</accession>
<dbReference type="InterPro" id="IPR004360">
    <property type="entry name" value="Glyas_Fos-R_dOase_dom"/>
</dbReference>
<evidence type="ECO:0000313" key="4">
    <source>
        <dbReference type="Proteomes" id="UP000037716"/>
    </source>
</evidence>
<dbReference type="SUPFAM" id="SSF54593">
    <property type="entry name" value="Glyoxalase/Bleomycin resistance protein/Dihydroxybiphenyl dioxygenase"/>
    <property type="match status" value="1"/>
</dbReference>
<reference evidence="3 5" key="2">
    <citation type="submission" date="2016-10" db="EMBL/GenBank/DDBJ databases">
        <authorList>
            <person name="Varghese N."/>
            <person name="Submissions S."/>
        </authorList>
    </citation>
    <scope>NUCLEOTIDE SEQUENCE [LARGE SCALE GENOMIC DNA]</scope>
    <source>
        <strain evidence="3 5">DSW-5</strain>
    </source>
</reference>
<organism evidence="2 4">
    <name type="scientific">Polaribacter dokdonensis DSW-5</name>
    <dbReference type="NCBI Taxonomy" id="1300348"/>
    <lineage>
        <taxon>Bacteria</taxon>
        <taxon>Pseudomonadati</taxon>
        <taxon>Bacteroidota</taxon>
        <taxon>Flavobacteriia</taxon>
        <taxon>Flavobacteriales</taxon>
        <taxon>Flavobacteriaceae</taxon>
    </lineage>
</organism>
<evidence type="ECO:0000313" key="2">
    <source>
        <dbReference type="EMBL" id="KOY51331.1"/>
    </source>
</evidence>
<dbReference type="PANTHER" id="PTHR46142:SF3">
    <property type="entry name" value="F18B13.24 PROTEIN"/>
    <property type="match status" value="1"/>
</dbReference>
<dbReference type="Pfam" id="PF00903">
    <property type="entry name" value="Glyoxalase"/>
    <property type="match status" value="1"/>
</dbReference>
<evidence type="ECO:0000313" key="3">
    <source>
        <dbReference type="EMBL" id="SEE13780.1"/>
    </source>
</evidence>
<dbReference type="PANTHER" id="PTHR46142">
    <property type="match status" value="1"/>
</dbReference>
<feature type="domain" description="VOC" evidence="1">
    <location>
        <begin position="5"/>
        <end position="126"/>
    </location>
</feature>
<evidence type="ECO:0000313" key="5">
    <source>
        <dbReference type="Proteomes" id="UP000183071"/>
    </source>
</evidence>
<dbReference type="InterPro" id="IPR037523">
    <property type="entry name" value="VOC_core"/>
</dbReference>
<dbReference type="GO" id="GO:0051213">
    <property type="term" value="F:dioxygenase activity"/>
    <property type="evidence" value="ECO:0007669"/>
    <property type="project" value="UniProtKB-KW"/>
</dbReference>
<dbReference type="Gene3D" id="3.10.180.10">
    <property type="entry name" value="2,3-Dihydroxybiphenyl 1,2-Dioxygenase, domain 1"/>
    <property type="match status" value="1"/>
</dbReference>
<dbReference type="EMBL" id="FNUE01000001">
    <property type="protein sequence ID" value="SEE13780.1"/>
    <property type="molecule type" value="Genomic_DNA"/>
</dbReference>